<feature type="domain" description="Carboxymuconolactone decarboxylase-like" evidence="1">
    <location>
        <begin position="42"/>
        <end position="122"/>
    </location>
</feature>
<name>A0A932I5L0_UNCTE</name>
<dbReference type="InterPro" id="IPR029032">
    <property type="entry name" value="AhpD-like"/>
</dbReference>
<dbReference type="Gene3D" id="1.20.1290.10">
    <property type="entry name" value="AhpD-like"/>
    <property type="match status" value="1"/>
</dbReference>
<proteinExistence type="predicted"/>
<dbReference type="EMBL" id="JACPUR010000041">
    <property type="protein sequence ID" value="MBI3129681.1"/>
    <property type="molecule type" value="Genomic_DNA"/>
</dbReference>
<dbReference type="PANTHER" id="PTHR34846:SF11">
    <property type="entry name" value="4-CARBOXYMUCONOLACTONE DECARBOXYLASE FAMILY PROTEIN (AFU_ORTHOLOGUE AFUA_6G11590)"/>
    <property type="match status" value="1"/>
</dbReference>
<protein>
    <submittedName>
        <fullName evidence="2">Carboxymuconolactone decarboxylase family protein</fullName>
    </submittedName>
</protein>
<dbReference type="AlphaFoldDB" id="A0A932I5L0"/>
<dbReference type="GO" id="GO:0051920">
    <property type="term" value="F:peroxiredoxin activity"/>
    <property type="evidence" value="ECO:0007669"/>
    <property type="project" value="InterPro"/>
</dbReference>
<dbReference type="Proteomes" id="UP000782312">
    <property type="component" value="Unassembled WGS sequence"/>
</dbReference>
<gene>
    <name evidence="2" type="ORF">HYZ11_18900</name>
</gene>
<evidence type="ECO:0000259" key="1">
    <source>
        <dbReference type="Pfam" id="PF02627"/>
    </source>
</evidence>
<accession>A0A932I5L0</accession>
<organism evidence="2 3">
    <name type="scientific">Tectimicrobiota bacterium</name>
    <dbReference type="NCBI Taxonomy" id="2528274"/>
    <lineage>
        <taxon>Bacteria</taxon>
        <taxon>Pseudomonadati</taxon>
        <taxon>Nitrospinota/Tectimicrobiota group</taxon>
        <taxon>Candidatus Tectimicrobiota</taxon>
    </lineage>
</organism>
<dbReference type="PANTHER" id="PTHR34846">
    <property type="entry name" value="4-CARBOXYMUCONOLACTONE DECARBOXYLASE FAMILY PROTEIN (AFU_ORTHOLOGUE AFUA_6G11590)"/>
    <property type="match status" value="1"/>
</dbReference>
<evidence type="ECO:0000313" key="2">
    <source>
        <dbReference type="EMBL" id="MBI3129681.1"/>
    </source>
</evidence>
<sequence>MSRLTPLSTETMPEEQRKVYEDIAANQRGGVRGPFNAWVRSPELAARLRGLIDFLSHRTSLPGSVRELAVLMVVREWRADYAWKAHEALALQSGLPAEAVAAVAEGRRPGALGPAEAAAYDLVHGLLARREAEEAAYRAAVFHLGEKGVAELTALIGFYVMVSAAVRVFDI</sequence>
<dbReference type="SUPFAM" id="SSF69118">
    <property type="entry name" value="AhpD-like"/>
    <property type="match status" value="1"/>
</dbReference>
<dbReference type="Pfam" id="PF02627">
    <property type="entry name" value="CMD"/>
    <property type="match status" value="1"/>
</dbReference>
<evidence type="ECO:0000313" key="3">
    <source>
        <dbReference type="Proteomes" id="UP000782312"/>
    </source>
</evidence>
<dbReference type="InterPro" id="IPR003779">
    <property type="entry name" value="CMD-like"/>
</dbReference>
<comment type="caution">
    <text evidence="2">The sequence shown here is derived from an EMBL/GenBank/DDBJ whole genome shotgun (WGS) entry which is preliminary data.</text>
</comment>
<reference evidence="2" key="1">
    <citation type="submission" date="2020-07" db="EMBL/GenBank/DDBJ databases">
        <title>Huge and variable diversity of episymbiotic CPR bacteria and DPANN archaea in groundwater ecosystems.</title>
        <authorList>
            <person name="He C.Y."/>
            <person name="Keren R."/>
            <person name="Whittaker M."/>
            <person name="Farag I.F."/>
            <person name="Doudna J."/>
            <person name="Cate J.H.D."/>
            <person name="Banfield J.F."/>
        </authorList>
    </citation>
    <scope>NUCLEOTIDE SEQUENCE</scope>
    <source>
        <strain evidence="2">NC_groundwater_763_Ag_S-0.2um_68_21</strain>
    </source>
</reference>